<organism evidence="2 3">
    <name type="scientific">Pleurodeles waltl</name>
    <name type="common">Iberian ribbed newt</name>
    <dbReference type="NCBI Taxonomy" id="8319"/>
    <lineage>
        <taxon>Eukaryota</taxon>
        <taxon>Metazoa</taxon>
        <taxon>Chordata</taxon>
        <taxon>Craniata</taxon>
        <taxon>Vertebrata</taxon>
        <taxon>Euteleostomi</taxon>
        <taxon>Amphibia</taxon>
        <taxon>Batrachia</taxon>
        <taxon>Caudata</taxon>
        <taxon>Salamandroidea</taxon>
        <taxon>Salamandridae</taxon>
        <taxon>Pleurodelinae</taxon>
        <taxon>Pleurodeles</taxon>
    </lineage>
</organism>
<accession>A0AAV7PEU8</accession>
<reference evidence="2" key="1">
    <citation type="journal article" date="2022" name="bioRxiv">
        <title>Sequencing and chromosome-scale assembly of the giantPleurodeles waltlgenome.</title>
        <authorList>
            <person name="Brown T."/>
            <person name="Elewa A."/>
            <person name="Iarovenko S."/>
            <person name="Subramanian E."/>
            <person name="Araus A.J."/>
            <person name="Petzold A."/>
            <person name="Susuki M."/>
            <person name="Suzuki K.-i.T."/>
            <person name="Hayashi T."/>
            <person name="Toyoda A."/>
            <person name="Oliveira C."/>
            <person name="Osipova E."/>
            <person name="Leigh N.D."/>
            <person name="Simon A."/>
            <person name="Yun M.H."/>
        </authorList>
    </citation>
    <scope>NUCLEOTIDE SEQUENCE</scope>
    <source>
        <strain evidence="2">20211129_DDA</strain>
        <tissue evidence="2">Liver</tissue>
    </source>
</reference>
<dbReference type="EMBL" id="JANPWB010000011">
    <property type="protein sequence ID" value="KAJ1126299.1"/>
    <property type="molecule type" value="Genomic_DNA"/>
</dbReference>
<sequence length="108" mass="12518">METKEEQSKDKTQTSGERHQDKKQMANAERRKKMRREKSGLKQSPGTPLEKPRCPPQIWRTVALVVREALPDRSTAEGHELRPGSDLHAEGSEIEYVETKHYDTYRTD</sequence>
<dbReference type="Proteomes" id="UP001066276">
    <property type="component" value="Chromosome 7"/>
</dbReference>
<gene>
    <name evidence="2" type="ORF">NDU88_004707</name>
</gene>
<proteinExistence type="predicted"/>
<keyword evidence="3" id="KW-1185">Reference proteome</keyword>
<name>A0AAV7PEU8_PLEWA</name>
<evidence type="ECO:0000313" key="2">
    <source>
        <dbReference type="EMBL" id="KAJ1126299.1"/>
    </source>
</evidence>
<feature type="region of interest" description="Disordered" evidence="1">
    <location>
        <begin position="72"/>
        <end position="95"/>
    </location>
</feature>
<dbReference type="AlphaFoldDB" id="A0AAV7PEU8"/>
<evidence type="ECO:0000313" key="3">
    <source>
        <dbReference type="Proteomes" id="UP001066276"/>
    </source>
</evidence>
<feature type="compositionally biased region" description="Basic and acidic residues" evidence="1">
    <location>
        <begin position="1"/>
        <end position="24"/>
    </location>
</feature>
<evidence type="ECO:0000256" key="1">
    <source>
        <dbReference type="SAM" id="MobiDB-lite"/>
    </source>
</evidence>
<feature type="region of interest" description="Disordered" evidence="1">
    <location>
        <begin position="1"/>
        <end position="55"/>
    </location>
</feature>
<comment type="caution">
    <text evidence="2">The sequence shown here is derived from an EMBL/GenBank/DDBJ whole genome shotgun (WGS) entry which is preliminary data.</text>
</comment>
<protein>
    <submittedName>
        <fullName evidence="2">Uncharacterized protein</fullName>
    </submittedName>
</protein>